<feature type="non-terminal residue" evidence="2">
    <location>
        <position position="148"/>
    </location>
</feature>
<dbReference type="Proteomes" id="UP000791440">
    <property type="component" value="Unassembled WGS sequence"/>
</dbReference>
<keyword evidence="1" id="KW-0732">Signal</keyword>
<name>A0A921Z055_MANSE</name>
<organism evidence="2 3">
    <name type="scientific">Manduca sexta</name>
    <name type="common">Tobacco hawkmoth</name>
    <name type="synonym">Tobacco hornworm</name>
    <dbReference type="NCBI Taxonomy" id="7130"/>
    <lineage>
        <taxon>Eukaryota</taxon>
        <taxon>Metazoa</taxon>
        <taxon>Ecdysozoa</taxon>
        <taxon>Arthropoda</taxon>
        <taxon>Hexapoda</taxon>
        <taxon>Insecta</taxon>
        <taxon>Pterygota</taxon>
        <taxon>Neoptera</taxon>
        <taxon>Endopterygota</taxon>
        <taxon>Lepidoptera</taxon>
        <taxon>Glossata</taxon>
        <taxon>Ditrysia</taxon>
        <taxon>Bombycoidea</taxon>
        <taxon>Sphingidae</taxon>
        <taxon>Sphinginae</taxon>
        <taxon>Sphingini</taxon>
        <taxon>Manduca</taxon>
    </lineage>
</organism>
<sequence>MCPIWPLHLIILYVLAICPLWVLCQAAPELTANFVPSIVDINMQEYKYVDVNVQGTNLQTGDVFSVSTRNTHIAEAEFNSTAVYTGSEDSTWRGRIRITGNFLGRTDVTLQAHRGSQQLPITNSTLPVIIVRPQRVIDTIFTTSVATF</sequence>
<dbReference type="AlphaFoldDB" id="A0A921Z055"/>
<evidence type="ECO:0000313" key="3">
    <source>
        <dbReference type="Proteomes" id="UP000791440"/>
    </source>
</evidence>
<comment type="caution">
    <text evidence="2">The sequence shown here is derived from an EMBL/GenBank/DDBJ whole genome shotgun (WGS) entry which is preliminary data.</text>
</comment>
<reference evidence="2" key="1">
    <citation type="journal article" date="2016" name="Insect Biochem. Mol. Biol.">
        <title>Multifaceted biological insights from a draft genome sequence of the tobacco hornworm moth, Manduca sexta.</title>
        <authorList>
            <person name="Kanost M.R."/>
            <person name="Arrese E.L."/>
            <person name="Cao X."/>
            <person name="Chen Y.R."/>
            <person name="Chellapilla S."/>
            <person name="Goldsmith M.R."/>
            <person name="Grosse-Wilde E."/>
            <person name="Heckel D.G."/>
            <person name="Herndon N."/>
            <person name="Jiang H."/>
            <person name="Papanicolaou A."/>
            <person name="Qu J."/>
            <person name="Soulages J.L."/>
            <person name="Vogel H."/>
            <person name="Walters J."/>
            <person name="Waterhouse R.M."/>
            <person name="Ahn S.J."/>
            <person name="Almeida F.C."/>
            <person name="An C."/>
            <person name="Aqrawi P."/>
            <person name="Bretschneider A."/>
            <person name="Bryant W.B."/>
            <person name="Bucks S."/>
            <person name="Chao H."/>
            <person name="Chevignon G."/>
            <person name="Christen J.M."/>
            <person name="Clarke D.F."/>
            <person name="Dittmer N.T."/>
            <person name="Ferguson L.C.F."/>
            <person name="Garavelou S."/>
            <person name="Gordon K.H.J."/>
            <person name="Gunaratna R.T."/>
            <person name="Han Y."/>
            <person name="Hauser F."/>
            <person name="He Y."/>
            <person name="Heidel-Fischer H."/>
            <person name="Hirsh A."/>
            <person name="Hu Y."/>
            <person name="Jiang H."/>
            <person name="Kalra D."/>
            <person name="Klinner C."/>
            <person name="Konig C."/>
            <person name="Kovar C."/>
            <person name="Kroll A.R."/>
            <person name="Kuwar S.S."/>
            <person name="Lee S.L."/>
            <person name="Lehman R."/>
            <person name="Li K."/>
            <person name="Li Z."/>
            <person name="Liang H."/>
            <person name="Lovelace S."/>
            <person name="Lu Z."/>
            <person name="Mansfield J.H."/>
            <person name="McCulloch K.J."/>
            <person name="Mathew T."/>
            <person name="Morton B."/>
            <person name="Muzny D.M."/>
            <person name="Neunemann D."/>
            <person name="Ongeri F."/>
            <person name="Pauchet Y."/>
            <person name="Pu L.L."/>
            <person name="Pyrousis I."/>
            <person name="Rao X.J."/>
            <person name="Redding A."/>
            <person name="Roesel C."/>
            <person name="Sanchez-Gracia A."/>
            <person name="Schaack S."/>
            <person name="Shukla A."/>
            <person name="Tetreau G."/>
            <person name="Wang Y."/>
            <person name="Xiong G.H."/>
            <person name="Traut W."/>
            <person name="Walsh T.K."/>
            <person name="Worley K.C."/>
            <person name="Wu D."/>
            <person name="Wu W."/>
            <person name="Wu Y.Q."/>
            <person name="Zhang X."/>
            <person name="Zou Z."/>
            <person name="Zucker H."/>
            <person name="Briscoe A.D."/>
            <person name="Burmester T."/>
            <person name="Clem R.J."/>
            <person name="Feyereisen R."/>
            <person name="Grimmelikhuijzen C.J.P."/>
            <person name="Hamodrakas S.J."/>
            <person name="Hansson B.S."/>
            <person name="Huguet E."/>
            <person name="Jermiin L.S."/>
            <person name="Lan Q."/>
            <person name="Lehman H.K."/>
            <person name="Lorenzen M."/>
            <person name="Merzendorfer H."/>
            <person name="Michalopoulos I."/>
            <person name="Morton D.B."/>
            <person name="Muthukrishnan S."/>
            <person name="Oakeshott J.G."/>
            <person name="Palmer W."/>
            <person name="Park Y."/>
            <person name="Passarelli A.L."/>
            <person name="Rozas J."/>
            <person name="Schwartz L.M."/>
            <person name="Smith W."/>
            <person name="Southgate A."/>
            <person name="Vilcinskas A."/>
            <person name="Vogt R."/>
            <person name="Wang P."/>
            <person name="Werren J."/>
            <person name="Yu X.Q."/>
            <person name="Zhou J.J."/>
            <person name="Brown S.J."/>
            <person name="Scherer S.E."/>
            <person name="Richards S."/>
            <person name="Blissard G.W."/>
        </authorList>
    </citation>
    <scope>NUCLEOTIDE SEQUENCE</scope>
</reference>
<feature type="signal peptide" evidence="1">
    <location>
        <begin position="1"/>
        <end position="26"/>
    </location>
</feature>
<feature type="chain" id="PRO_5038324471" description="Salivary secreted peptide" evidence="1">
    <location>
        <begin position="27"/>
        <end position="148"/>
    </location>
</feature>
<evidence type="ECO:0000313" key="2">
    <source>
        <dbReference type="EMBL" id="KAG6449086.1"/>
    </source>
</evidence>
<gene>
    <name evidence="2" type="ORF">O3G_MSEX005863</name>
</gene>
<dbReference type="EMBL" id="JH668367">
    <property type="protein sequence ID" value="KAG6449086.1"/>
    <property type="molecule type" value="Genomic_DNA"/>
</dbReference>
<protein>
    <recommendedName>
        <fullName evidence="4">Salivary secreted peptide</fullName>
    </recommendedName>
</protein>
<evidence type="ECO:0000256" key="1">
    <source>
        <dbReference type="SAM" id="SignalP"/>
    </source>
</evidence>
<evidence type="ECO:0008006" key="4">
    <source>
        <dbReference type="Google" id="ProtNLM"/>
    </source>
</evidence>
<dbReference type="EMBL" id="JH668367">
    <property type="protein sequence ID" value="KAG6449085.1"/>
    <property type="molecule type" value="Genomic_DNA"/>
</dbReference>
<proteinExistence type="predicted"/>
<accession>A0A921Z055</accession>
<keyword evidence="3" id="KW-1185">Reference proteome</keyword>
<reference evidence="2" key="2">
    <citation type="submission" date="2020-12" db="EMBL/GenBank/DDBJ databases">
        <authorList>
            <person name="Kanost M."/>
        </authorList>
    </citation>
    <scope>NUCLEOTIDE SEQUENCE</scope>
</reference>
<dbReference type="EMBL" id="JH668367">
    <property type="protein sequence ID" value="KAG6449084.1"/>
    <property type="molecule type" value="Genomic_DNA"/>
</dbReference>